<sequence length="462" mass="46354">MVSPAKLTARRLVRGGVLFVALGVLGAVPALPAAADQLVWGNAQAWVADGDVVTGYSTATGFGGETEGSAAAEDLFGPMAAYLEIDGESHTVVDADSARAASTVRTASFRMEVADLAAQGLIDVPPEVDLPEPSAQPSPSPEAEPSSEGTPFRDEPSPDGTGGDGTDGAGSTGGDTGGGADDKTPSGGDPADGGTANGGSGGDGDTPADTGDQDAAQASEEPSDAPRHEPQEGASPSPSGSSPSAAGDVLLLDGAAAETVSTDGNAVEFTLADVTATATAGYDGVTETTFAHGDLTAFGVSAGPLGKNADGTVVAEVLEVFDEDGDVALEVPVRIRFEANETTFRDQDEDWDGRGSRSWMTVWVQVGEVGQERGFAVDFADAWALGSTYAATTPPSPGDKGDPEEESPRPEEAAGDDDRLATTGSSLAALITAAVVAVGGGAAATFLARDRTTAMDDRIEDF</sequence>
<dbReference type="AlphaFoldDB" id="D7AX11"/>
<evidence type="ECO:0000313" key="3">
    <source>
        <dbReference type="EMBL" id="ADH69781.1"/>
    </source>
</evidence>
<feature type="region of interest" description="Disordered" evidence="1">
    <location>
        <begin position="388"/>
        <end position="421"/>
    </location>
</feature>
<dbReference type="HOGENOM" id="CLU_591651_0_0_11"/>
<keyword evidence="2" id="KW-1133">Transmembrane helix</keyword>
<keyword evidence="2" id="KW-0812">Transmembrane</keyword>
<keyword evidence="4" id="KW-1185">Reference proteome</keyword>
<proteinExistence type="predicted"/>
<reference evidence="3 4" key="1">
    <citation type="journal article" date="2010" name="Stand. Genomic Sci.">
        <title>Complete genome sequence of Nocardiopsis dassonvillei type strain (IMRU 509).</title>
        <authorList>
            <person name="Sun H."/>
            <person name="Lapidus A."/>
            <person name="Nolan M."/>
            <person name="Lucas S."/>
            <person name="Del Rio T.G."/>
            <person name="Tice H."/>
            <person name="Cheng J.F."/>
            <person name="Tapia R."/>
            <person name="Han C."/>
            <person name="Goodwin L."/>
            <person name="Pitluck S."/>
            <person name="Pagani I."/>
            <person name="Ivanova N."/>
            <person name="Mavromatis K."/>
            <person name="Mikhailova N."/>
            <person name="Pati A."/>
            <person name="Chen A."/>
            <person name="Palaniappan K."/>
            <person name="Land M."/>
            <person name="Hauser L."/>
            <person name="Chang Y.J."/>
            <person name="Jeffries C.D."/>
            <person name="Djao O.D."/>
            <person name="Rohde M."/>
            <person name="Sikorski J."/>
            <person name="Goker M."/>
            <person name="Woyke T."/>
            <person name="Bristow J."/>
            <person name="Eisen J.A."/>
            <person name="Markowitz V."/>
            <person name="Hugenholtz P."/>
            <person name="Kyrpides N.C."/>
            <person name="Klenk H.P."/>
        </authorList>
    </citation>
    <scope>NUCLEOTIDE SEQUENCE [LARGE SCALE GENOMIC DNA]</scope>
    <source>
        <strain evidence="4">ATCC 23218 / DSM 43111 / CIP 107115 / JCM 7437 / KCTC 9190 / NBRC 14626 / NCTC 10488 / NRRL B-5397 / IMRU 509</strain>
    </source>
</reference>
<feature type="compositionally biased region" description="Gly residues" evidence="1">
    <location>
        <begin position="160"/>
        <end position="179"/>
    </location>
</feature>
<feature type="compositionally biased region" description="Basic and acidic residues" evidence="1">
    <location>
        <begin position="406"/>
        <end position="420"/>
    </location>
</feature>
<evidence type="ECO:0000256" key="2">
    <source>
        <dbReference type="SAM" id="Phobius"/>
    </source>
</evidence>
<gene>
    <name evidence="3" type="ordered locus">Ndas_4392</name>
</gene>
<evidence type="ECO:0000256" key="1">
    <source>
        <dbReference type="SAM" id="MobiDB-lite"/>
    </source>
</evidence>
<feature type="transmembrane region" description="Helical" evidence="2">
    <location>
        <begin position="427"/>
        <end position="448"/>
    </location>
</feature>
<organism evidence="3 4">
    <name type="scientific">Nocardiopsis dassonvillei (strain ATCC 23218 / DSM 43111 / CIP 107115 / JCM 7437 / KCTC 9190 / NBRC 14626 / NCTC 10488 / NRRL B-5397 / IMRU 509)</name>
    <name type="common">Actinomadura dassonvillei</name>
    <dbReference type="NCBI Taxonomy" id="446468"/>
    <lineage>
        <taxon>Bacteria</taxon>
        <taxon>Bacillati</taxon>
        <taxon>Actinomycetota</taxon>
        <taxon>Actinomycetes</taxon>
        <taxon>Streptosporangiales</taxon>
        <taxon>Nocardiopsidaceae</taxon>
        <taxon>Nocardiopsis</taxon>
    </lineage>
</organism>
<evidence type="ECO:0008006" key="5">
    <source>
        <dbReference type="Google" id="ProtNLM"/>
    </source>
</evidence>
<feature type="compositionally biased region" description="Low complexity" evidence="1">
    <location>
        <begin position="233"/>
        <end position="247"/>
    </location>
</feature>
<name>D7AX11_NOCDD</name>
<protein>
    <recommendedName>
        <fullName evidence="5">Htaa domain-containing protein</fullName>
    </recommendedName>
</protein>
<dbReference type="KEGG" id="nda:Ndas_4392"/>
<keyword evidence="2" id="KW-0472">Membrane</keyword>
<feature type="compositionally biased region" description="Low complexity" evidence="1">
    <location>
        <begin position="205"/>
        <end position="219"/>
    </location>
</feature>
<evidence type="ECO:0000313" key="4">
    <source>
        <dbReference type="Proteomes" id="UP000002219"/>
    </source>
</evidence>
<dbReference type="OrthoDB" id="3424963at2"/>
<accession>D7AX11</accession>
<dbReference type="Proteomes" id="UP000002219">
    <property type="component" value="Chromosome 1"/>
</dbReference>
<dbReference type="EMBL" id="CP002040">
    <property type="protein sequence ID" value="ADH69781.1"/>
    <property type="molecule type" value="Genomic_DNA"/>
</dbReference>
<feature type="compositionally biased region" description="Gly residues" evidence="1">
    <location>
        <begin position="195"/>
        <end position="204"/>
    </location>
</feature>
<feature type="region of interest" description="Disordered" evidence="1">
    <location>
        <begin position="125"/>
        <end position="247"/>
    </location>
</feature>